<dbReference type="PANTHER" id="PTHR31321">
    <property type="entry name" value="ACYL-COA THIOESTER HYDROLASE YBHC-RELATED"/>
    <property type="match status" value="1"/>
</dbReference>
<gene>
    <name evidence="10" type="ORF">Sste5346_006550</name>
</gene>
<keyword evidence="4 8" id="KW-0378">Hydrolase</keyword>
<name>A0ABR3YYE0_9PEZI</name>
<dbReference type="InterPro" id="IPR033131">
    <property type="entry name" value="Pectinesterase_Asp_AS"/>
</dbReference>
<dbReference type="EMBL" id="JAWCUI010000038">
    <property type="protein sequence ID" value="KAL1893371.1"/>
    <property type="molecule type" value="Genomic_DNA"/>
</dbReference>
<keyword evidence="8" id="KW-0964">Secreted</keyword>
<evidence type="ECO:0000256" key="5">
    <source>
        <dbReference type="ARBA" id="ARBA00023085"/>
    </source>
</evidence>
<dbReference type="InterPro" id="IPR012334">
    <property type="entry name" value="Pectin_lyas_fold"/>
</dbReference>
<evidence type="ECO:0000256" key="1">
    <source>
        <dbReference type="ARBA" id="ARBA00005184"/>
    </source>
</evidence>
<accession>A0ABR3YYE0</accession>
<proteinExistence type="inferred from homology"/>
<evidence type="ECO:0000259" key="9">
    <source>
        <dbReference type="Pfam" id="PF01095"/>
    </source>
</evidence>
<dbReference type="Gene3D" id="2.160.20.10">
    <property type="entry name" value="Single-stranded right-handed beta-helix, Pectin lyase-like"/>
    <property type="match status" value="1"/>
</dbReference>
<evidence type="ECO:0000256" key="8">
    <source>
        <dbReference type="RuleBase" id="RU000589"/>
    </source>
</evidence>
<dbReference type="PROSITE" id="PS00503">
    <property type="entry name" value="PECTINESTERASE_2"/>
    <property type="match status" value="1"/>
</dbReference>
<comment type="function">
    <text evidence="8">Involved in maceration and soft-rotting of plant tissue.</text>
</comment>
<evidence type="ECO:0000313" key="11">
    <source>
        <dbReference type="Proteomes" id="UP001583186"/>
    </source>
</evidence>
<evidence type="ECO:0000256" key="7">
    <source>
        <dbReference type="PROSITE-ProRule" id="PRU10040"/>
    </source>
</evidence>
<dbReference type="InterPro" id="IPR000070">
    <property type="entry name" value="Pectinesterase_cat"/>
</dbReference>
<protein>
    <recommendedName>
        <fullName evidence="3 8">Pectinesterase</fullName>
        <ecNumber evidence="3 8">3.1.1.11</ecNumber>
    </recommendedName>
</protein>
<comment type="subcellular location">
    <subcellularLocation>
        <location evidence="8">Secreted</location>
    </subcellularLocation>
</comment>
<keyword evidence="11" id="KW-1185">Reference proteome</keyword>
<evidence type="ECO:0000256" key="6">
    <source>
        <dbReference type="ARBA" id="ARBA00047928"/>
    </source>
</evidence>
<sequence>MDGVSASHTFKTISAAVTALDPKTTAVQTLFIMPGTYREQVYVPPLKGPLIIEGCTCDSRTYEGNTVTIQHSQSLGQLQDSLGENAAGADDDHTATLRLWTTAGLKVYNINIDNNFGPHPPSGGQALAVSASANGGQAFYACQFTGYQDTLLADADTQLYVGCLIRGAVDFIFGRMAQTWLDSCDIRVTGPGYITASGRPSAESPSWYVINNSTIDVDDNVDDDLAGKTYLGRPWAEYARVVVQNTYLGDVVNPAGWAPWSKAAGQEHTAHVLFGEYGNTGPSSDISQRVSFATQLPRTINIAAVLGSSWNSQWWVDGQYLE</sequence>
<evidence type="ECO:0000256" key="4">
    <source>
        <dbReference type="ARBA" id="ARBA00022801"/>
    </source>
</evidence>
<evidence type="ECO:0000256" key="3">
    <source>
        <dbReference type="ARBA" id="ARBA00013229"/>
    </source>
</evidence>
<feature type="active site" evidence="7">
    <location>
        <position position="170"/>
    </location>
</feature>
<comment type="pathway">
    <text evidence="1 8">Glycan metabolism; pectin degradation; 2-dehydro-3-deoxy-D-gluconate from pectin: step 1/5.</text>
</comment>
<dbReference type="Proteomes" id="UP001583186">
    <property type="component" value="Unassembled WGS sequence"/>
</dbReference>
<comment type="caution">
    <text evidence="10">The sequence shown here is derived from an EMBL/GenBank/DDBJ whole genome shotgun (WGS) entry which is preliminary data.</text>
</comment>
<reference evidence="10 11" key="1">
    <citation type="journal article" date="2024" name="IMA Fungus">
        <title>IMA Genome - F19 : A genome assembly and annotation guide to empower mycologists, including annotated draft genome sequences of Ceratocystis pirilliformis, Diaporthe australafricana, Fusarium ophioides, Paecilomyces lecythidis, and Sporothrix stenoceras.</title>
        <authorList>
            <person name="Aylward J."/>
            <person name="Wilson A.M."/>
            <person name="Visagie C.M."/>
            <person name="Spraker J."/>
            <person name="Barnes I."/>
            <person name="Buitendag C."/>
            <person name="Ceriani C."/>
            <person name="Del Mar Angel L."/>
            <person name="du Plessis D."/>
            <person name="Fuchs T."/>
            <person name="Gasser K."/>
            <person name="Kramer D."/>
            <person name="Li W."/>
            <person name="Munsamy K."/>
            <person name="Piso A."/>
            <person name="Price J.L."/>
            <person name="Sonnekus B."/>
            <person name="Thomas C."/>
            <person name="van der Nest A."/>
            <person name="van Dijk A."/>
            <person name="van Heerden A."/>
            <person name="van Vuuren N."/>
            <person name="Yilmaz N."/>
            <person name="Duong T.A."/>
            <person name="van der Merwe N.A."/>
            <person name="Wingfield M.J."/>
            <person name="Wingfield B.D."/>
        </authorList>
    </citation>
    <scope>NUCLEOTIDE SEQUENCE [LARGE SCALE GENOMIC DNA]</scope>
    <source>
        <strain evidence="10 11">CMW 5346</strain>
    </source>
</reference>
<feature type="domain" description="Pectinesterase catalytic" evidence="9">
    <location>
        <begin position="7"/>
        <end position="294"/>
    </location>
</feature>
<keyword evidence="8" id="KW-0961">Cell wall biogenesis/degradation</keyword>
<dbReference type="PANTHER" id="PTHR31321:SF127">
    <property type="entry name" value="PECTINESTERASE"/>
    <property type="match status" value="1"/>
</dbReference>
<evidence type="ECO:0000313" key="10">
    <source>
        <dbReference type="EMBL" id="KAL1893371.1"/>
    </source>
</evidence>
<comment type="catalytic activity">
    <reaction evidence="6 8">
        <text>[(1-&gt;4)-alpha-D-galacturonosyl methyl ester](n) + n H2O = [(1-&gt;4)-alpha-D-galacturonosyl](n) + n methanol + n H(+)</text>
        <dbReference type="Rhea" id="RHEA:22380"/>
        <dbReference type="Rhea" id="RHEA-COMP:14570"/>
        <dbReference type="Rhea" id="RHEA-COMP:14573"/>
        <dbReference type="ChEBI" id="CHEBI:15377"/>
        <dbReference type="ChEBI" id="CHEBI:15378"/>
        <dbReference type="ChEBI" id="CHEBI:17790"/>
        <dbReference type="ChEBI" id="CHEBI:140522"/>
        <dbReference type="ChEBI" id="CHEBI:140523"/>
        <dbReference type="EC" id="3.1.1.11"/>
    </reaction>
</comment>
<dbReference type="SUPFAM" id="SSF51126">
    <property type="entry name" value="Pectin lyase-like"/>
    <property type="match status" value="1"/>
</dbReference>
<evidence type="ECO:0000256" key="2">
    <source>
        <dbReference type="ARBA" id="ARBA00008891"/>
    </source>
</evidence>
<comment type="similarity">
    <text evidence="2">Belongs to the pectinesterase family.</text>
</comment>
<organism evidence="10 11">
    <name type="scientific">Sporothrix stenoceras</name>
    <dbReference type="NCBI Taxonomy" id="5173"/>
    <lineage>
        <taxon>Eukaryota</taxon>
        <taxon>Fungi</taxon>
        <taxon>Dikarya</taxon>
        <taxon>Ascomycota</taxon>
        <taxon>Pezizomycotina</taxon>
        <taxon>Sordariomycetes</taxon>
        <taxon>Sordariomycetidae</taxon>
        <taxon>Ophiostomatales</taxon>
        <taxon>Ophiostomataceae</taxon>
        <taxon>Sporothrix</taxon>
    </lineage>
</organism>
<dbReference type="Pfam" id="PF01095">
    <property type="entry name" value="Pectinesterase"/>
    <property type="match status" value="1"/>
</dbReference>
<keyword evidence="5 8" id="KW-0063">Aspartyl esterase</keyword>
<dbReference type="InterPro" id="IPR011050">
    <property type="entry name" value="Pectin_lyase_fold/virulence"/>
</dbReference>
<dbReference type="EC" id="3.1.1.11" evidence="3 8"/>